<protein>
    <submittedName>
        <fullName evidence="1">Uncharacterized protein</fullName>
    </submittedName>
</protein>
<dbReference type="EMBL" id="PQFF01000197">
    <property type="protein sequence ID" value="RHZ75581.1"/>
    <property type="molecule type" value="Genomic_DNA"/>
</dbReference>
<name>A0A397II20_9GLOM</name>
<accession>A0A397II20</accession>
<reference evidence="1 2" key="1">
    <citation type="submission" date="2018-08" db="EMBL/GenBank/DDBJ databases">
        <title>Genome and evolution of the arbuscular mycorrhizal fungus Diversispora epigaea (formerly Glomus versiforme) and its bacterial endosymbionts.</title>
        <authorList>
            <person name="Sun X."/>
            <person name="Fei Z."/>
            <person name="Harrison M."/>
        </authorList>
    </citation>
    <scope>NUCLEOTIDE SEQUENCE [LARGE SCALE GENOMIC DNA]</scope>
    <source>
        <strain evidence="1 2">IT104</strain>
    </source>
</reference>
<organism evidence="1 2">
    <name type="scientific">Diversispora epigaea</name>
    <dbReference type="NCBI Taxonomy" id="1348612"/>
    <lineage>
        <taxon>Eukaryota</taxon>
        <taxon>Fungi</taxon>
        <taxon>Fungi incertae sedis</taxon>
        <taxon>Mucoromycota</taxon>
        <taxon>Glomeromycotina</taxon>
        <taxon>Glomeromycetes</taxon>
        <taxon>Diversisporales</taxon>
        <taxon>Diversisporaceae</taxon>
        <taxon>Diversispora</taxon>
    </lineage>
</organism>
<gene>
    <name evidence="1" type="ORF">Glove_212g142</name>
</gene>
<comment type="caution">
    <text evidence="1">The sequence shown here is derived from an EMBL/GenBank/DDBJ whole genome shotgun (WGS) entry which is preliminary data.</text>
</comment>
<proteinExistence type="predicted"/>
<evidence type="ECO:0000313" key="1">
    <source>
        <dbReference type="EMBL" id="RHZ75581.1"/>
    </source>
</evidence>
<dbReference type="AlphaFoldDB" id="A0A397II20"/>
<sequence length="68" mass="8008">MRAKKPLILKSLLIFEVNVWFLNMNVMNSSRAYKKGECLNQKSVSCIFRVFSLFCFVGLIRKNKNSRF</sequence>
<evidence type="ECO:0000313" key="2">
    <source>
        <dbReference type="Proteomes" id="UP000266861"/>
    </source>
</evidence>
<keyword evidence="2" id="KW-1185">Reference proteome</keyword>
<dbReference type="Proteomes" id="UP000266861">
    <property type="component" value="Unassembled WGS sequence"/>
</dbReference>